<sequence>MLVHTIVNICIYLIIIMIIISIILALLAHFDVSAYIYITYILWMVALFVFYLILPKSTYNFLNI</sequence>
<keyword evidence="1" id="KW-0812">Transmembrane</keyword>
<keyword evidence="1" id="KW-1133">Transmembrane helix</keyword>
<evidence type="ECO:0000313" key="2">
    <source>
        <dbReference type="EMBL" id="QFG74953.1"/>
    </source>
</evidence>
<name>A0A5J6VLT9_9VIRU</name>
<feature type="transmembrane region" description="Helical" evidence="1">
    <location>
        <begin position="6"/>
        <end position="27"/>
    </location>
</feature>
<organism evidence="2">
    <name type="scientific">Megaviridae environmental sample</name>
    <dbReference type="NCBI Taxonomy" id="1737588"/>
    <lineage>
        <taxon>Viruses</taxon>
        <taxon>Varidnaviria</taxon>
        <taxon>Bamfordvirae</taxon>
        <taxon>Nucleocytoviricota</taxon>
        <taxon>Megaviricetes</taxon>
        <taxon>Imitervirales</taxon>
        <taxon>Mimiviridae</taxon>
        <taxon>environmental samples</taxon>
    </lineage>
</organism>
<feature type="transmembrane region" description="Helical" evidence="1">
    <location>
        <begin position="34"/>
        <end position="54"/>
    </location>
</feature>
<reference evidence="2" key="1">
    <citation type="journal article" date="2019" name="Philos. Trans. R. Soc. Lond., B, Biol. Sci.">
        <title>Targeted metagenomic recovery of four divergent viruses reveals shared and distinctive characteristics of giant viruses of marine eukaryotes.</title>
        <authorList>
            <person name="Needham D.M."/>
            <person name="Poirier C."/>
            <person name="Hehenberger E."/>
            <person name="Jimenez V."/>
            <person name="Swalwell J.E."/>
            <person name="Santoro A.E."/>
            <person name="Worden A.Z."/>
        </authorList>
    </citation>
    <scope>NUCLEOTIDE SEQUENCE</scope>
    <source>
        <strain evidence="2">OPacV-421</strain>
    </source>
</reference>
<dbReference type="EMBL" id="MN448295">
    <property type="protein sequence ID" value="QFG74953.1"/>
    <property type="molecule type" value="Genomic_DNA"/>
</dbReference>
<proteinExistence type="predicted"/>
<keyword evidence="1" id="KW-0472">Membrane</keyword>
<accession>A0A5J6VLT9</accession>
<protein>
    <submittedName>
        <fullName evidence="2">Uncharacterized protein</fullName>
    </submittedName>
</protein>
<evidence type="ECO:0000256" key="1">
    <source>
        <dbReference type="SAM" id="Phobius"/>
    </source>
</evidence>